<evidence type="ECO:0000313" key="1">
    <source>
        <dbReference type="EMBL" id="KAJ4471218.1"/>
    </source>
</evidence>
<protein>
    <submittedName>
        <fullName evidence="1">Uncharacterized protein</fullName>
    </submittedName>
</protein>
<name>A0ABQ8V3T5_9AGAR</name>
<comment type="caution">
    <text evidence="1">The sequence shown here is derived from an EMBL/GenBank/DDBJ whole genome shotgun (WGS) entry which is preliminary data.</text>
</comment>
<gene>
    <name evidence="1" type="ORF">C8R41DRAFT_924578</name>
</gene>
<keyword evidence="2" id="KW-1185">Reference proteome</keyword>
<organism evidence="1 2">
    <name type="scientific">Lentinula lateritia</name>
    <dbReference type="NCBI Taxonomy" id="40482"/>
    <lineage>
        <taxon>Eukaryota</taxon>
        <taxon>Fungi</taxon>
        <taxon>Dikarya</taxon>
        <taxon>Basidiomycota</taxon>
        <taxon>Agaricomycotina</taxon>
        <taxon>Agaricomycetes</taxon>
        <taxon>Agaricomycetidae</taxon>
        <taxon>Agaricales</taxon>
        <taxon>Marasmiineae</taxon>
        <taxon>Omphalotaceae</taxon>
        <taxon>Lentinula</taxon>
    </lineage>
</organism>
<reference evidence="1" key="1">
    <citation type="submission" date="2022-08" db="EMBL/GenBank/DDBJ databases">
        <title>A Global Phylogenomic Analysis of the Shiitake Genus Lentinula.</title>
        <authorList>
            <consortium name="DOE Joint Genome Institute"/>
            <person name="Sierra-Patev S."/>
            <person name="Min B."/>
            <person name="Naranjo-Ortiz M."/>
            <person name="Looney B."/>
            <person name="Konkel Z."/>
            <person name="Slot J.C."/>
            <person name="Sakamoto Y."/>
            <person name="Steenwyk J.L."/>
            <person name="Rokas A."/>
            <person name="Carro J."/>
            <person name="Camarero S."/>
            <person name="Ferreira P."/>
            <person name="Molpeceres G."/>
            <person name="Ruiz-Duenas F.J."/>
            <person name="Serrano A."/>
            <person name="Henrissat B."/>
            <person name="Drula E."/>
            <person name="Hughes K.W."/>
            <person name="Mata J.L."/>
            <person name="Ishikawa N.K."/>
            <person name="Vargas-Isla R."/>
            <person name="Ushijima S."/>
            <person name="Smith C.A."/>
            <person name="Ahrendt S."/>
            <person name="Andreopoulos W."/>
            <person name="He G."/>
            <person name="Labutti K."/>
            <person name="Lipzen A."/>
            <person name="Ng V."/>
            <person name="Riley R."/>
            <person name="Sandor L."/>
            <person name="Barry K."/>
            <person name="Martinez A.T."/>
            <person name="Xiao Y."/>
            <person name="Gibbons J.G."/>
            <person name="Terashima K."/>
            <person name="Grigoriev I.V."/>
            <person name="Hibbett D.S."/>
        </authorList>
    </citation>
    <scope>NUCLEOTIDE SEQUENCE</scope>
    <source>
        <strain evidence="1">RHP3577 ss4</strain>
    </source>
</reference>
<dbReference type="EMBL" id="JANVFT010000087">
    <property type="protein sequence ID" value="KAJ4471218.1"/>
    <property type="molecule type" value="Genomic_DNA"/>
</dbReference>
<evidence type="ECO:0000313" key="2">
    <source>
        <dbReference type="Proteomes" id="UP001150217"/>
    </source>
</evidence>
<proteinExistence type="predicted"/>
<sequence length="134" mass="14843">MHFCVTTYLIMGLVAQCTVNALIYPVGYKKEDILWSYRLLPNAHFPAHSALTPTEIKAAAKHLVDTILKEHSHGSPRMRSDSPEFIGDPDSVNITITSRVEVGGLTCPCDANLKVDREKGLIFTEIYNDLTGVQ</sequence>
<accession>A0ABQ8V3T5</accession>
<dbReference type="Proteomes" id="UP001150217">
    <property type="component" value="Unassembled WGS sequence"/>
</dbReference>